<dbReference type="InterPro" id="IPR027417">
    <property type="entry name" value="P-loop_NTPase"/>
</dbReference>
<dbReference type="GO" id="GO:0015910">
    <property type="term" value="P:long-chain fatty acid import into peroxisome"/>
    <property type="evidence" value="ECO:0007669"/>
    <property type="project" value="TreeGrafter"/>
</dbReference>
<keyword evidence="3" id="KW-0812">Transmembrane</keyword>
<dbReference type="GO" id="GO:0005778">
    <property type="term" value="C:peroxisomal membrane"/>
    <property type="evidence" value="ECO:0007669"/>
    <property type="project" value="TreeGrafter"/>
</dbReference>
<dbReference type="InterPro" id="IPR050835">
    <property type="entry name" value="ABC_transporter_sub-D"/>
</dbReference>
<evidence type="ECO:0000256" key="7">
    <source>
        <dbReference type="ARBA" id="ARBA00023136"/>
    </source>
</evidence>
<dbReference type="CDD" id="cd03223">
    <property type="entry name" value="ABCD_peroxisomal_ALDP"/>
    <property type="match status" value="1"/>
</dbReference>
<evidence type="ECO:0000313" key="11">
    <source>
        <dbReference type="Proteomes" id="UP000649617"/>
    </source>
</evidence>
<dbReference type="PANTHER" id="PTHR11384:SF59">
    <property type="entry name" value="LYSOSOMAL COBALAMIN TRANSPORTER ABCD4"/>
    <property type="match status" value="1"/>
</dbReference>
<dbReference type="GO" id="GO:0006635">
    <property type="term" value="P:fatty acid beta-oxidation"/>
    <property type="evidence" value="ECO:0007669"/>
    <property type="project" value="TreeGrafter"/>
</dbReference>
<dbReference type="SUPFAM" id="SSF56784">
    <property type="entry name" value="HAD-like"/>
    <property type="match status" value="1"/>
</dbReference>
<reference evidence="10" key="1">
    <citation type="submission" date="2021-02" db="EMBL/GenBank/DDBJ databases">
        <authorList>
            <person name="Dougan E. K."/>
            <person name="Rhodes N."/>
            <person name="Thang M."/>
            <person name="Chan C."/>
        </authorList>
    </citation>
    <scope>NUCLEOTIDE SEQUENCE</scope>
</reference>
<evidence type="ECO:0000259" key="9">
    <source>
        <dbReference type="PROSITE" id="PS50969"/>
    </source>
</evidence>
<evidence type="ECO:0000256" key="4">
    <source>
        <dbReference type="ARBA" id="ARBA00022741"/>
    </source>
</evidence>
<feature type="domain" description="FCP1 homology" evidence="9">
    <location>
        <begin position="1379"/>
        <end position="1562"/>
    </location>
</feature>
<keyword evidence="7" id="KW-0472">Membrane</keyword>
<dbReference type="GO" id="GO:0005324">
    <property type="term" value="F:long-chain fatty acid transmembrane transporter activity"/>
    <property type="evidence" value="ECO:0007669"/>
    <property type="project" value="TreeGrafter"/>
</dbReference>
<evidence type="ECO:0000256" key="1">
    <source>
        <dbReference type="ARBA" id="ARBA00008575"/>
    </source>
</evidence>
<dbReference type="InterPro" id="IPR017871">
    <property type="entry name" value="ABC_transporter-like_CS"/>
</dbReference>
<evidence type="ECO:0000256" key="3">
    <source>
        <dbReference type="ARBA" id="ARBA00022692"/>
    </source>
</evidence>
<organism evidence="10 11">
    <name type="scientific">Symbiodinium pilosum</name>
    <name type="common">Dinoflagellate</name>
    <dbReference type="NCBI Taxonomy" id="2952"/>
    <lineage>
        <taxon>Eukaryota</taxon>
        <taxon>Sar</taxon>
        <taxon>Alveolata</taxon>
        <taxon>Dinophyceae</taxon>
        <taxon>Suessiales</taxon>
        <taxon>Symbiodiniaceae</taxon>
        <taxon>Symbiodinium</taxon>
    </lineage>
</organism>
<dbReference type="Gene3D" id="3.40.50.300">
    <property type="entry name" value="P-loop containing nucleotide triphosphate hydrolases"/>
    <property type="match status" value="2"/>
</dbReference>
<evidence type="ECO:0000256" key="2">
    <source>
        <dbReference type="ARBA" id="ARBA00022448"/>
    </source>
</evidence>
<accession>A0A812X259</accession>
<evidence type="ECO:0000259" key="8">
    <source>
        <dbReference type="PROSITE" id="PS50893"/>
    </source>
</evidence>
<dbReference type="GO" id="GO:0005524">
    <property type="term" value="F:ATP binding"/>
    <property type="evidence" value="ECO:0007669"/>
    <property type="project" value="UniProtKB-KW"/>
</dbReference>
<keyword evidence="4" id="KW-0547">Nucleotide-binding</keyword>
<keyword evidence="6" id="KW-1133">Transmembrane helix</keyword>
<dbReference type="InterPro" id="IPR003593">
    <property type="entry name" value="AAA+_ATPase"/>
</dbReference>
<dbReference type="EMBL" id="CAJNIZ010045205">
    <property type="protein sequence ID" value="CAE7713628.1"/>
    <property type="molecule type" value="Genomic_DNA"/>
</dbReference>
<dbReference type="Proteomes" id="UP000649617">
    <property type="component" value="Unassembled WGS sequence"/>
</dbReference>
<name>A0A812X259_SYMPI</name>
<evidence type="ECO:0000256" key="6">
    <source>
        <dbReference type="ARBA" id="ARBA00022989"/>
    </source>
</evidence>
<comment type="similarity">
    <text evidence="1">Belongs to the ABC transporter superfamily. ABCD family. Peroxisomal fatty acyl CoA transporter (TC 3.A.1.203) subfamily.</text>
</comment>
<sequence length="1575" mass="174996">MPAPLVSQLYVWYEALKLVMRYTTDNRQLRRQFLVLALASVVRTGTLVAKMRMNEMQVYYQNSGQLGKWVRSMIEGVLACGVIAGLTSWHQYAEKALARMWRQALTTRLHQLYFASSHFYQIVQGGEAEGAVVDADVRLTTDVPALATSVSSLLSQMLGGVVDVIAFSAILARQGRRGILFAATTQFYGISLYILSNYIMPVDWAGLLGGAAATDSALKQSLSRAETHAQAICALQGGAPELRDFNGKLRAALAAKWRAFVGQDRLDTVLYYFIFSCLEQSPLGWLTYLWGVSSLMAGRSVRAGGEAGHVLGYTERSHMVAEGYSRGIQLFWGGNFLLWATFRIVFALHQVLQNYAAIMRIQHLEKKLVATAQPQTRVHVSTEDCIEFKDVSIHTPSNALLVDQLSFSVRWGEALLLTGHNGAGKSSIFRCLGGLWQIKNGNIVRPRNTVENDGIGLTGVVYYLPQRPYNALGTLMDEFCYPDPVPETLTQKELRRWLDFVDLGHLADYPGAFTRQIDWEQVLSRGEQQRLAILRLFWRRPKFAVLDECTSAVSGEMERRLFELCPKLGISCITIAHRPALLQYHQQQLSLTGKPTENGGWKLTKIDGGSATFNPEACSDIDAPALIEKYMAGRAIKLSEARKSECAEITQERSRKFEESSTRSLLPRDMETRVFHPALLTGLWQRPAVWRLVAFALCLVVRCPLLIAAWRSVGDIIVSALSGDVGFIRRAFRKNLLLSLLTLILDRVIKRLSNSLAMLLQEGLSLKVHELLLKKHAIHHGMAWQLPSVWPPGVRAAEVSGFGDTLLLFVEQSLKPCVLAFYGAALSLSTGGWRVLALYLLNMPLHGLVSKYVMPNYAIHLGGLADKEAKFKTVHSRFRQNLEPIAFSGGGRAEQRIIEERFDDVIRTQHALDNEDILYQAATDFLTNGSLLPLSFMRILSMYYTMKHSSAVSIGAISPAELNGMWAFDRGTTLAFNNMSAVCRLPERLTNLYFSMARFSEFLSGLEHAAQMAPTVATARNVADEPVLTVRDLDVVTPGGKEVLALHMAFQVKADNPVVITGPNASGKSLLADHLAGLRPPGTVNASVTFCGTSVFRIRPFLHDLLLIPQKPYLAPGGLGDQVCYPLNGQDQDPKMLQEALDAVGIGYLVDRHGGLFVKPKLQWDEILSGGEQQRIGIARCLFHRPRIVILDECTSMVSQDTEVQLYKAISATGSVPITVSQRLTLPELHAQELQLGCDTLAIDQDVKVNGKSVIGNICLLDLLLFSPFRALKKVCTEIGIAPWRFIGQTPEMRAASRTAAGRRVAEILHWLAAHRLQLGVQQWVALDDMDLAGSCHPQLRANMVRTDVHRGLQPEQVEGALSVLGVGQPTRVPLLASVQPPPKGIVLGVDGTLIGFANVCRPWGSFVAFSEPACIHEDHIAVFARPHLQKFLDFCFERFEGVAIWTTSGAGFCETVVAEVLLRHRNWCFCWSQQRCSEHARYQHADGLAHPTCKRLRKVWKSATRRRRGFRRDTTIIVEDTFGNCHFNRGNAVIVPTFDVSKASATQDDILLKLMQYLEAEVLPAADVRRRPWF</sequence>
<dbReference type="SUPFAM" id="SSF52540">
    <property type="entry name" value="P-loop containing nucleoside triphosphate hydrolases"/>
    <property type="match status" value="2"/>
</dbReference>
<comment type="caution">
    <text evidence="10">The sequence shown here is derived from an EMBL/GenBank/DDBJ whole genome shotgun (WGS) entry which is preliminary data.</text>
</comment>
<dbReference type="PROSITE" id="PS50969">
    <property type="entry name" value="FCP1"/>
    <property type="match status" value="1"/>
</dbReference>
<dbReference type="InterPro" id="IPR003439">
    <property type="entry name" value="ABC_transporter-like_ATP-bd"/>
</dbReference>
<dbReference type="PANTHER" id="PTHR11384">
    <property type="entry name" value="ATP-BINDING CASSETTE, SUB-FAMILY D MEMBER"/>
    <property type="match status" value="1"/>
</dbReference>
<dbReference type="GO" id="GO:0016887">
    <property type="term" value="F:ATP hydrolysis activity"/>
    <property type="evidence" value="ECO:0007669"/>
    <property type="project" value="InterPro"/>
</dbReference>
<dbReference type="Pfam" id="PF18143">
    <property type="entry name" value="HAD_SAK_2"/>
    <property type="match status" value="1"/>
</dbReference>
<gene>
    <name evidence="10" type="primary">ABCD1</name>
    <name evidence="10" type="ORF">SPIL2461_LOCUS20251</name>
</gene>
<dbReference type="PROSITE" id="PS50893">
    <property type="entry name" value="ABC_TRANSPORTER_2"/>
    <property type="match status" value="2"/>
</dbReference>
<feature type="domain" description="ABC transporter" evidence="8">
    <location>
        <begin position="386"/>
        <end position="618"/>
    </location>
</feature>
<proteinExistence type="inferred from homology"/>
<dbReference type="InterPro" id="IPR004274">
    <property type="entry name" value="FCP1_dom"/>
</dbReference>
<protein>
    <submittedName>
        <fullName evidence="10">ABCD1 protein</fullName>
    </submittedName>
</protein>
<dbReference type="Pfam" id="PF03031">
    <property type="entry name" value="NIF"/>
    <property type="match status" value="1"/>
</dbReference>
<dbReference type="InterPro" id="IPR011527">
    <property type="entry name" value="ABC1_TM_dom"/>
</dbReference>
<dbReference type="GO" id="GO:0042760">
    <property type="term" value="P:very long-chain fatty acid catabolic process"/>
    <property type="evidence" value="ECO:0007669"/>
    <property type="project" value="TreeGrafter"/>
</dbReference>
<evidence type="ECO:0000313" key="10">
    <source>
        <dbReference type="EMBL" id="CAE7713628.1"/>
    </source>
</evidence>
<dbReference type="InterPro" id="IPR036412">
    <property type="entry name" value="HAD-like_sf"/>
</dbReference>
<dbReference type="OrthoDB" id="422637at2759"/>
<dbReference type="Pfam" id="PF00005">
    <property type="entry name" value="ABC_tran"/>
    <property type="match status" value="2"/>
</dbReference>
<dbReference type="SMART" id="SM00382">
    <property type="entry name" value="AAA"/>
    <property type="match status" value="2"/>
</dbReference>
<dbReference type="PROSITE" id="PS00211">
    <property type="entry name" value="ABC_TRANSPORTER_1"/>
    <property type="match status" value="1"/>
</dbReference>
<keyword evidence="5" id="KW-0067">ATP-binding</keyword>
<dbReference type="GO" id="GO:0007031">
    <property type="term" value="P:peroxisome organization"/>
    <property type="evidence" value="ECO:0007669"/>
    <property type="project" value="TreeGrafter"/>
</dbReference>
<feature type="domain" description="ABC transporter" evidence="8">
    <location>
        <begin position="1030"/>
        <end position="1264"/>
    </location>
</feature>
<dbReference type="GO" id="GO:0140359">
    <property type="term" value="F:ABC-type transporter activity"/>
    <property type="evidence" value="ECO:0007669"/>
    <property type="project" value="InterPro"/>
</dbReference>
<dbReference type="Pfam" id="PF06472">
    <property type="entry name" value="ABC_membrane_2"/>
    <property type="match status" value="2"/>
</dbReference>
<evidence type="ECO:0000256" key="5">
    <source>
        <dbReference type="ARBA" id="ARBA00022840"/>
    </source>
</evidence>
<keyword evidence="2" id="KW-0813">Transport</keyword>
<keyword evidence="11" id="KW-1185">Reference proteome</keyword>
<dbReference type="Gene3D" id="3.40.50.1000">
    <property type="entry name" value="HAD superfamily/HAD-like"/>
    <property type="match status" value="1"/>
</dbReference>
<dbReference type="InterPro" id="IPR023214">
    <property type="entry name" value="HAD_sf"/>
</dbReference>